<dbReference type="EMBL" id="JAFBMS010000060">
    <property type="protein sequence ID" value="KAG9338965.1"/>
    <property type="molecule type" value="Genomic_DNA"/>
</dbReference>
<comment type="caution">
    <text evidence="1">The sequence shown here is derived from an EMBL/GenBank/DDBJ whole genome shotgun (WGS) entry which is preliminary data.</text>
</comment>
<accession>A0A8T2NF22</accession>
<keyword evidence="2" id="KW-1185">Reference proteome</keyword>
<name>A0A8T2NF22_9TELE</name>
<evidence type="ECO:0000313" key="1">
    <source>
        <dbReference type="EMBL" id="KAG9338965.1"/>
    </source>
</evidence>
<dbReference type="AlphaFoldDB" id="A0A8T2NF22"/>
<gene>
    <name evidence="1" type="ORF">JZ751_024359</name>
</gene>
<evidence type="ECO:0000313" key="2">
    <source>
        <dbReference type="Proteomes" id="UP000824540"/>
    </source>
</evidence>
<dbReference type="Proteomes" id="UP000824540">
    <property type="component" value="Unassembled WGS sequence"/>
</dbReference>
<organism evidence="1 2">
    <name type="scientific">Albula glossodonta</name>
    <name type="common">roundjaw bonefish</name>
    <dbReference type="NCBI Taxonomy" id="121402"/>
    <lineage>
        <taxon>Eukaryota</taxon>
        <taxon>Metazoa</taxon>
        <taxon>Chordata</taxon>
        <taxon>Craniata</taxon>
        <taxon>Vertebrata</taxon>
        <taxon>Euteleostomi</taxon>
        <taxon>Actinopterygii</taxon>
        <taxon>Neopterygii</taxon>
        <taxon>Teleostei</taxon>
        <taxon>Albuliformes</taxon>
        <taxon>Albulidae</taxon>
        <taxon>Albula</taxon>
    </lineage>
</organism>
<proteinExistence type="predicted"/>
<sequence length="100" mass="10772">MKKARPVSLHHPDLSAYLWSHVSLKATQVSPPAPILFSPGVTSPAQWPYLSSDPESPAGATTATHLVQADAQQVQLELGQGRRRVWVWTLLGGHGTGPDE</sequence>
<protein>
    <submittedName>
        <fullName evidence="1">Uncharacterized protein</fullName>
    </submittedName>
</protein>
<reference evidence="1" key="1">
    <citation type="thesis" date="2021" institute="BYU ScholarsArchive" country="Provo, UT, USA">
        <title>Applications of and Algorithms for Genome Assembly and Genomic Analyses with an Emphasis on Marine Teleosts.</title>
        <authorList>
            <person name="Pickett B.D."/>
        </authorList>
    </citation>
    <scope>NUCLEOTIDE SEQUENCE</scope>
    <source>
        <strain evidence="1">HI-2016</strain>
    </source>
</reference>